<organism evidence="4 5">
    <name type="scientific">Dipteronia dyeriana</name>
    <dbReference type="NCBI Taxonomy" id="168575"/>
    <lineage>
        <taxon>Eukaryota</taxon>
        <taxon>Viridiplantae</taxon>
        <taxon>Streptophyta</taxon>
        <taxon>Embryophyta</taxon>
        <taxon>Tracheophyta</taxon>
        <taxon>Spermatophyta</taxon>
        <taxon>Magnoliopsida</taxon>
        <taxon>eudicotyledons</taxon>
        <taxon>Gunneridae</taxon>
        <taxon>Pentapetalae</taxon>
        <taxon>rosids</taxon>
        <taxon>malvids</taxon>
        <taxon>Sapindales</taxon>
        <taxon>Sapindaceae</taxon>
        <taxon>Hippocastanoideae</taxon>
        <taxon>Acereae</taxon>
        <taxon>Dipteronia</taxon>
    </lineage>
</organism>
<dbReference type="GO" id="GO:0005634">
    <property type="term" value="C:nucleus"/>
    <property type="evidence" value="ECO:0007669"/>
    <property type="project" value="UniProtKB-SubCell"/>
</dbReference>
<accession>A0AAD9U504</accession>
<evidence type="ECO:0000313" key="5">
    <source>
        <dbReference type="Proteomes" id="UP001280121"/>
    </source>
</evidence>
<evidence type="ECO:0000256" key="2">
    <source>
        <dbReference type="ARBA" id="ARBA00023242"/>
    </source>
</evidence>
<dbReference type="Pfam" id="PF25458">
    <property type="entry name" value="INTS4_C"/>
    <property type="match status" value="1"/>
</dbReference>
<dbReference type="InterPro" id="IPR011989">
    <property type="entry name" value="ARM-like"/>
</dbReference>
<dbReference type="Gene3D" id="1.25.10.10">
    <property type="entry name" value="Leucine-rich Repeat Variant"/>
    <property type="match status" value="1"/>
</dbReference>
<evidence type="ECO:0000259" key="3">
    <source>
        <dbReference type="Pfam" id="PF25458"/>
    </source>
</evidence>
<evidence type="ECO:0000256" key="1">
    <source>
        <dbReference type="ARBA" id="ARBA00004123"/>
    </source>
</evidence>
<protein>
    <recommendedName>
        <fullName evidence="3">Integrator complex subunit 4/Protein SIEL C-terminal Ig-like domain-containing protein</fullName>
    </recommendedName>
</protein>
<dbReference type="AlphaFoldDB" id="A0AAD9U504"/>
<reference evidence="4" key="1">
    <citation type="journal article" date="2023" name="Plant J.">
        <title>Genome sequences and population genomics provide insights into the demographic history, inbreeding, and mutation load of two 'living fossil' tree species of Dipteronia.</title>
        <authorList>
            <person name="Feng Y."/>
            <person name="Comes H.P."/>
            <person name="Chen J."/>
            <person name="Zhu S."/>
            <person name="Lu R."/>
            <person name="Zhang X."/>
            <person name="Li P."/>
            <person name="Qiu J."/>
            <person name="Olsen K.M."/>
            <person name="Qiu Y."/>
        </authorList>
    </citation>
    <scope>NUCLEOTIDE SEQUENCE</scope>
    <source>
        <strain evidence="4">KIB01</strain>
    </source>
</reference>
<comment type="subcellular location">
    <subcellularLocation>
        <location evidence="1">Nucleus</location>
    </subcellularLocation>
</comment>
<keyword evidence="2" id="KW-0539">Nucleus</keyword>
<keyword evidence="5" id="KW-1185">Reference proteome</keyword>
<name>A0AAD9U504_9ROSI</name>
<dbReference type="GO" id="GO:0010496">
    <property type="term" value="P:intercellular transport"/>
    <property type="evidence" value="ECO:0007669"/>
    <property type="project" value="TreeGrafter"/>
</dbReference>
<dbReference type="InterPro" id="IPR057412">
    <property type="entry name" value="INTS4_C"/>
</dbReference>
<dbReference type="EMBL" id="JANJYI010000005">
    <property type="protein sequence ID" value="KAK2647449.1"/>
    <property type="molecule type" value="Genomic_DNA"/>
</dbReference>
<dbReference type="SUPFAM" id="SSF48371">
    <property type="entry name" value="ARM repeat"/>
    <property type="match status" value="1"/>
</dbReference>
<sequence length="968" mass="109255">MEQQQQQQQKILETCEQSLSLFKPISLQTLASIRSLLINNPNTFDSTLSSILQTLTRSLQLTAPDSLTGHHHHTLKLLIDLSLHHNHHRPHFSRLVFDLLSSDSDSLLSSECARLSADCLVALVSISEHDPELVFKLDDRLFASLCFAPCVSVRSWLLRNAERLGVGTRLQFTVLLGFTKDPYPYVRRVALDGLSGMCKSGVFEDVDVTKGCYYRAVELLSDAEDCVRCAAVRVVSEWGRMLVASSQEKNRTYCSDSVFIQLCSTVRDMSMEVRVEAFDAIGKIGLVSEDILLQTLSKKVLGVIKERISHSKCTEECFEISASATAGAFLHGIEDEFYEVRKSACSSLCTFTVFSEKFAGEALNLLVDMVNDDSVAVRLQVLETMLRMANCECLKVQEMHMHMFLGTLVDICDHVRSATRKILKLVKLPNLKLFKLCIDSLLENLQMYPQDEADVFSVLFYIGQSHGKFAVRIIEEVSQEIEPDCDSKLGFDSARVAAFLVLAISIPLSCEHNTHSISPRIFSDAVTLLGRISCALSEFMNQDSLLAYLSQCSRLSSFSSTEFKGEEQSLPKVKNDNPDHINTRISSAVKIPVQETCDGAAETQSWIQFKLRELATSERRCDLEVDDEIIKSLNLVLVKVQNIWSLVQSGYTKEVLKILRFCKEEVLLFNSESLGSDGAFAFMLQYLQVVKLLAKVWEHLVPRKKFSHIETGELELLLGKLDRRLREIRCRFIGMSKEEELHVLELTILTYLFRLSKGELCCYLTTMKKLASTISQVECLYKERSIEPSKFVIEVRKSLLEIGTSSSCGTSFKPFPFHQLLDSFSMKKLTLFGNLRLINAEMDIPDNSSENPLPFVSGLPVGIPMDITLHNISTENRLWLRISMSKESNQFLFLDPDLFRDCSEVMKFTYTVPFYITPKVVTFSLRISIGMECLFEDGHLTNGHGGPKYALAYLCREKEVHLSMASRV</sequence>
<dbReference type="GO" id="GO:0005768">
    <property type="term" value="C:endosome"/>
    <property type="evidence" value="ECO:0007669"/>
    <property type="project" value="TreeGrafter"/>
</dbReference>
<dbReference type="InterPro" id="IPR016024">
    <property type="entry name" value="ARM-type_fold"/>
</dbReference>
<dbReference type="Proteomes" id="UP001280121">
    <property type="component" value="Unassembled WGS sequence"/>
</dbReference>
<dbReference type="PANTHER" id="PTHR20938:SF0">
    <property type="entry name" value="INTEGRATOR COMPLEX SUBUNIT 4"/>
    <property type="match status" value="1"/>
</dbReference>
<proteinExistence type="predicted"/>
<evidence type="ECO:0000313" key="4">
    <source>
        <dbReference type="EMBL" id="KAK2647449.1"/>
    </source>
</evidence>
<feature type="domain" description="Integrator complex subunit 4/Protein SIEL C-terminal Ig-like" evidence="3">
    <location>
        <begin position="845"/>
        <end position="963"/>
    </location>
</feature>
<gene>
    <name evidence="4" type="ORF">Ddye_014938</name>
</gene>
<comment type="caution">
    <text evidence="4">The sequence shown here is derived from an EMBL/GenBank/DDBJ whole genome shotgun (WGS) entry which is preliminary data.</text>
</comment>
<dbReference type="PANTHER" id="PTHR20938">
    <property type="entry name" value="INTEGRATOR COMPLEX SUBUNIT 4"/>
    <property type="match status" value="1"/>
</dbReference>